<feature type="region of interest" description="Disordered" evidence="1">
    <location>
        <begin position="66"/>
        <end position="109"/>
    </location>
</feature>
<dbReference type="InterPro" id="IPR052929">
    <property type="entry name" value="RNase_H-like_EbsB-rel"/>
</dbReference>
<feature type="region of interest" description="Disordered" evidence="1">
    <location>
        <begin position="21"/>
        <end position="51"/>
    </location>
</feature>
<dbReference type="Pfam" id="PF13456">
    <property type="entry name" value="RVT_3"/>
    <property type="match status" value="1"/>
</dbReference>
<evidence type="ECO:0000259" key="2">
    <source>
        <dbReference type="Pfam" id="PF13456"/>
    </source>
</evidence>
<evidence type="ECO:0000313" key="4">
    <source>
        <dbReference type="Proteomes" id="UP000823674"/>
    </source>
</evidence>
<accession>A0ABQ7MN92</accession>
<dbReference type="InterPro" id="IPR044730">
    <property type="entry name" value="RNase_H-like_dom_plant"/>
</dbReference>
<dbReference type="InterPro" id="IPR002156">
    <property type="entry name" value="RNaseH_domain"/>
</dbReference>
<dbReference type="Gene3D" id="3.30.420.10">
    <property type="entry name" value="Ribonuclease H-like superfamily/Ribonuclease H"/>
    <property type="match status" value="1"/>
</dbReference>
<proteinExistence type="predicted"/>
<gene>
    <name evidence="3" type="primary">A04g500340.1_BraROA</name>
    <name evidence="3" type="ORF">IGI04_014250</name>
</gene>
<comment type="caution">
    <text evidence="3">The sequence shown here is derived from an EMBL/GenBank/DDBJ whole genome shotgun (WGS) entry which is preliminary data.</text>
</comment>
<dbReference type="SUPFAM" id="SSF53098">
    <property type="entry name" value="Ribonuclease H-like"/>
    <property type="match status" value="1"/>
</dbReference>
<feature type="non-terminal residue" evidence="3">
    <location>
        <position position="370"/>
    </location>
</feature>
<feature type="domain" description="RNase H type-1" evidence="2">
    <location>
        <begin position="278"/>
        <end position="368"/>
    </location>
</feature>
<dbReference type="InterPro" id="IPR012337">
    <property type="entry name" value="RNaseH-like_sf"/>
</dbReference>
<protein>
    <recommendedName>
        <fullName evidence="2">RNase H type-1 domain-containing protein</fullName>
    </recommendedName>
</protein>
<sequence>DGPPGFPPLFPELPINEQRMAMTYRDGATYSAPPKESVNESEAESSHSLSVQAVSTPLLATTDFQIGTSMKDPSAGTNNGSKKARRRPPSWKRRQSLTRNNKAQGRMADMEGFEDLVRRSWEGDGTPDARTATRIARCRREMARWKKVSGVDFTHQDVVSWCFTRDGRYSSKSDGGFSRNSVFLNLHYLLACNRNRVISSADHLAFPWILWHIWKARNSFCYEHYRMDPSLVFDKAFEEAETWRGLNSTQASPNHPAEPSSVLPLRWCRPPRNWLKCNVSASWGSHNRMGGAAWIVRDAGGIPLSHSRRAFFGHTSNIEAELQSLLWSIRALIDLRIKWVIIESSLTYVREALLKPHEYPEWRHLIDTIS</sequence>
<reference evidence="3 4" key="1">
    <citation type="submission" date="2021-03" db="EMBL/GenBank/DDBJ databases">
        <authorList>
            <person name="King G.J."/>
            <person name="Bancroft I."/>
            <person name="Baten A."/>
            <person name="Bloomfield J."/>
            <person name="Borpatragohain P."/>
            <person name="He Z."/>
            <person name="Irish N."/>
            <person name="Irwin J."/>
            <person name="Liu K."/>
            <person name="Mauleon R.P."/>
            <person name="Moore J."/>
            <person name="Morris R."/>
            <person name="Ostergaard L."/>
            <person name="Wang B."/>
            <person name="Wells R."/>
        </authorList>
    </citation>
    <scope>NUCLEOTIDE SEQUENCE [LARGE SCALE GENOMIC DNA]</scope>
    <source>
        <strain evidence="3">R-o-18</strain>
        <tissue evidence="3">Leaf</tissue>
    </source>
</reference>
<evidence type="ECO:0000256" key="1">
    <source>
        <dbReference type="SAM" id="MobiDB-lite"/>
    </source>
</evidence>
<dbReference type="InterPro" id="IPR036397">
    <property type="entry name" value="RNaseH_sf"/>
</dbReference>
<name>A0ABQ7MN92_BRACM</name>
<feature type="non-terminal residue" evidence="3">
    <location>
        <position position="1"/>
    </location>
</feature>
<evidence type="ECO:0000313" key="3">
    <source>
        <dbReference type="EMBL" id="KAG5399643.1"/>
    </source>
</evidence>
<feature type="compositionally biased region" description="Basic residues" evidence="1">
    <location>
        <begin position="82"/>
        <end position="96"/>
    </location>
</feature>
<keyword evidence="4" id="KW-1185">Reference proteome</keyword>
<organism evidence="3 4">
    <name type="scientific">Brassica rapa subsp. trilocularis</name>
    <dbReference type="NCBI Taxonomy" id="1813537"/>
    <lineage>
        <taxon>Eukaryota</taxon>
        <taxon>Viridiplantae</taxon>
        <taxon>Streptophyta</taxon>
        <taxon>Embryophyta</taxon>
        <taxon>Tracheophyta</taxon>
        <taxon>Spermatophyta</taxon>
        <taxon>Magnoliopsida</taxon>
        <taxon>eudicotyledons</taxon>
        <taxon>Gunneridae</taxon>
        <taxon>Pentapetalae</taxon>
        <taxon>rosids</taxon>
        <taxon>malvids</taxon>
        <taxon>Brassicales</taxon>
        <taxon>Brassicaceae</taxon>
        <taxon>Brassiceae</taxon>
        <taxon>Brassica</taxon>
    </lineage>
</organism>
<dbReference type="PANTHER" id="PTHR47074">
    <property type="entry name" value="BNAC02G40300D PROTEIN"/>
    <property type="match status" value="1"/>
</dbReference>
<dbReference type="EMBL" id="JADBGQ010000004">
    <property type="protein sequence ID" value="KAG5399643.1"/>
    <property type="molecule type" value="Genomic_DNA"/>
</dbReference>
<dbReference type="PANTHER" id="PTHR47074:SF53">
    <property type="entry name" value="REVERSE TRANSCRIPTASE-LIKE PROTEIN"/>
    <property type="match status" value="1"/>
</dbReference>
<dbReference type="Proteomes" id="UP000823674">
    <property type="component" value="Chromosome A04"/>
</dbReference>
<dbReference type="CDD" id="cd06222">
    <property type="entry name" value="RNase_H_like"/>
    <property type="match status" value="1"/>
</dbReference>